<dbReference type="InterPro" id="IPR011141">
    <property type="entry name" value="Polyketide_synthase_type-III"/>
</dbReference>
<dbReference type="PANTHER" id="PTHR11877:SF46">
    <property type="entry name" value="TYPE III POLYKETIDE SYNTHASE A"/>
    <property type="match status" value="1"/>
</dbReference>
<evidence type="ECO:0000259" key="4">
    <source>
        <dbReference type="Pfam" id="PF00195"/>
    </source>
</evidence>
<dbReference type="GO" id="GO:0030639">
    <property type="term" value="P:polyketide biosynthetic process"/>
    <property type="evidence" value="ECO:0007669"/>
    <property type="project" value="TreeGrafter"/>
</dbReference>
<feature type="domain" description="Chalcone/stilbene synthase C-terminal" evidence="5">
    <location>
        <begin position="270"/>
        <end position="403"/>
    </location>
</feature>
<evidence type="ECO:0000313" key="6">
    <source>
        <dbReference type="EMBL" id="TPX12517.1"/>
    </source>
</evidence>
<dbReference type="Proteomes" id="UP000319257">
    <property type="component" value="Unassembled WGS sequence"/>
</dbReference>
<dbReference type="InterPro" id="IPR012328">
    <property type="entry name" value="Chalcone/stilbene_synt_C"/>
</dbReference>
<dbReference type="STRING" id="1093900.A0A507AYB9"/>
<keyword evidence="7" id="KW-1185">Reference proteome</keyword>
<evidence type="ECO:0000259" key="5">
    <source>
        <dbReference type="Pfam" id="PF02797"/>
    </source>
</evidence>
<reference evidence="6 7" key="1">
    <citation type="submission" date="2019-06" db="EMBL/GenBank/DDBJ databases">
        <title>Draft genome sequence of the filamentous fungus Phialemoniopsis curvata isolated from diesel fuel.</title>
        <authorList>
            <person name="Varaljay V.A."/>
            <person name="Lyon W.J."/>
            <person name="Crouch A.L."/>
            <person name="Drake C.E."/>
            <person name="Hollomon J.M."/>
            <person name="Nadeau L.J."/>
            <person name="Nunn H.S."/>
            <person name="Stevenson B.S."/>
            <person name="Bojanowski C.L."/>
            <person name="Crookes-Goodson W.J."/>
        </authorList>
    </citation>
    <scope>NUCLEOTIDE SEQUENCE [LARGE SCALE GENOMIC DNA]</scope>
    <source>
        <strain evidence="6 7">D216</strain>
    </source>
</reference>
<feature type="domain" description="Chalcone/stilbene synthase N-terminal" evidence="4">
    <location>
        <begin position="71"/>
        <end position="219"/>
    </location>
</feature>
<evidence type="ECO:0000256" key="2">
    <source>
        <dbReference type="ARBA" id="ARBA00022679"/>
    </source>
</evidence>
<dbReference type="GO" id="GO:0016747">
    <property type="term" value="F:acyltransferase activity, transferring groups other than amino-acyl groups"/>
    <property type="evidence" value="ECO:0007669"/>
    <property type="project" value="InterPro"/>
</dbReference>
<dbReference type="InParanoid" id="A0A507AYB9"/>
<evidence type="ECO:0008006" key="8">
    <source>
        <dbReference type="Google" id="ProtNLM"/>
    </source>
</evidence>
<evidence type="ECO:0000256" key="3">
    <source>
        <dbReference type="RuleBase" id="RU003633"/>
    </source>
</evidence>
<comment type="similarity">
    <text evidence="1 3">Belongs to the thiolase-like superfamily. Chalcone/stilbene synthases family.</text>
</comment>
<dbReference type="GeneID" id="41968141"/>
<dbReference type="InterPro" id="IPR016039">
    <property type="entry name" value="Thiolase-like"/>
</dbReference>
<dbReference type="CDD" id="cd00831">
    <property type="entry name" value="CHS_like"/>
    <property type="match status" value="1"/>
</dbReference>
<comment type="caution">
    <text evidence="6">The sequence shown here is derived from an EMBL/GenBank/DDBJ whole genome shotgun (WGS) entry which is preliminary data.</text>
</comment>
<gene>
    <name evidence="6" type="ORF">E0L32_000694</name>
</gene>
<proteinExistence type="inferred from homology"/>
<dbReference type="Gene3D" id="3.40.47.10">
    <property type="match status" value="2"/>
</dbReference>
<dbReference type="Pfam" id="PF00195">
    <property type="entry name" value="Chal_sti_synt_N"/>
    <property type="match status" value="1"/>
</dbReference>
<sequence>MAQLHVLDDLGLSITGLASKYPSHSITTASLERIGARHYPDSPLTKKLLALNDSSGILSRPSVHDPDDQLINQDRAPSISEVHQRFLERGVPLAIEAAQSAITEAQTSPSYITHMVSVTCTDSANPGYDHYVGRGLGVPNSVEKVLLHGVGCSGGLAALRMAANLALGHARRGKPARVLVVALEVNSTLVRSEMDSMSQLGELRIGLALFSDGAGALVLSNSIDESTRPVYSLLGWQHRIIPDTEDDLGFNVDPLGKDENILAHPNCARKLNEMLGWKVVLSRRIPELTKSALQPMFSSLLENTPCFSSQHASACDFDWAIHPGGAAVLASIQEALAIPGDEMRASYDTYREHGNSSSAAIFTVLDRLRSKERIDDTQNGKRKVYTVACAFGPGVAVEMCMLKRSDSHSEL</sequence>
<dbReference type="PIRSF" id="PIRSF000451">
    <property type="entry name" value="PKS_III"/>
    <property type="match status" value="1"/>
</dbReference>
<evidence type="ECO:0000313" key="7">
    <source>
        <dbReference type="Proteomes" id="UP000319257"/>
    </source>
</evidence>
<protein>
    <recommendedName>
        <fullName evidence="8">Chalcone synthase</fullName>
    </recommendedName>
</protein>
<dbReference type="Pfam" id="PF02797">
    <property type="entry name" value="Chal_sti_synt_C"/>
    <property type="match status" value="1"/>
</dbReference>
<dbReference type="RefSeq" id="XP_030994228.1">
    <property type="nucleotide sequence ID" value="XM_031141634.1"/>
</dbReference>
<dbReference type="OrthoDB" id="329835at2759"/>
<name>A0A507AYB9_9PEZI</name>
<accession>A0A507AYB9</accession>
<dbReference type="PANTHER" id="PTHR11877">
    <property type="entry name" value="HYDROXYMETHYLGLUTARYL-COA SYNTHASE"/>
    <property type="match status" value="1"/>
</dbReference>
<dbReference type="InterPro" id="IPR001099">
    <property type="entry name" value="Chalcone/stilbene_synt_N"/>
</dbReference>
<keyword evidence="3" id="KW-0012">Acyltransferase</keyword>
<dbReference type="AlphaFoldDB" id="A0A507AYB9"/>
<dbReference type="EMBL" id="SKBQ01000003">
    <property type="protein sequence ID" value="TPX12517.1"/>
    <property type="molecule type" value="Genomic_DNA"/>
</dbReference>
<organism evidence="6 7">
    <name type="scientific">Thyridium curvatum</name>
    <dbReference type="NCBI Taxonomy" id="1093900"/>
    <lineage>
        <taxon>Eukaryota</taxon>
        <taxon>Fungi</taxon>
        <taxon>Dikarya</taxon>
        <taxon>Ascomycota</taxon>
        <taxon>Pezizomycotina</taxon>
        <taxon>Sordariomycetes</taxon>
        <taxon>Sordariomycetidae</taxon>
        <taxon>Thyridiales</taxon>
        <taxon>Thyridiaceae</taxon>
        <taxon>Thyridium</taxon>
    </lineage>
</organism>
<keyword evidence="2 3" id="KW-0808">Transferase</keyword>
<evidence type="ECO:0000256" key="1">
    <source>
        <dbReference type="ARBA" id="ARBA00005531"/>
    </source>
</evidence>
<dbReference type="SUPFAM" id="SSF53901">
    <property type="entry name" value="Thiolase-like"/>
    <property type="match status" value="2"/>
</dbReference>